<name>Q2GDB2_EHRS3</name>
<evidence type="ECO:0000256" key="1">
    <source>
        <dbReference type="SAM" id="MobiDB-lite"/>
    </source>
</evidence>
<feature type="compositionally biased region" description="Polar residues" evidence="1">
    <location>
        <begin position="101"/>
        <end position="117"/>
    </location>
</feature>
<dbReference type="Proteomes" id="UP000001942">
    <property type="component" value="Chromosome"/>
</dbReference>
<dbReference type="STRING" id="222891.NSE_0656"/>
<reference evidence="2 3" key="1">
    <citation type="journal article" date="2006" name="PLoS Genet.">
        <title>Comparative genomics of emerging human ehrlichiosis agents.</title>
        <authorList>
            <person name="Dunning Hotopp J.C."/>
            <person name="Lin M."/>
            <person name="Madupu R."/>
            <person name="Crabtree J."/>
            <person name="Angiuoli S.V."/>
            <person name="Eisen J.A."/>
            <person name="Seshadri R."/>
            <person name="Ren Q."/>
            <person name="Wu M."/>
            <person name="Utterback T.R."/>
            <person name="Smith S."/>
            <person name="Lewis M."/>
            <person name="Khouri H."/>
            <person name="Zhang C."/>
            <person name="Niu H."/>
            <person name="Lin Q."/>
            <person name="Ohashi N."/>
            <person name="Zhi N."/>
            <person name="Nelson W."/>
            <person name="Brinkac L.M."/>
            <person name="Dodson R.J."/>
            <person name="Rosovitz M.J."/>
            <person name="Sundaram J."/>
            <person name="Daugherty S.C."/>
            <person name="Davidsen T."/>
            <person name="Durkin A.S."/>
            <person name="Gwinn M."/>
            <person name="Haft D.H."/>
            <person name="Selengut J.D."/>
            <person name="Sullivan S.A."/>
            <person name="Zafar N."/>
            <person name="Zhou L."/>
            <person name="Benahmed F."/>
            <person name="Forberger H."/>
            <person name="Halpin R."/>
            <person name="Mulligan S."/>
            <person name="Robinson J."/>
            <person name="White O."/>
            <person name="Rikihisa Y."/>
            <person name="Tettelin H."/>
        </authorList>
    </citation>
    <scope>NUCLEOTIDE SEQUENCE [LARGE SCALE GENOMIC DNA]</scope>
    <source>
        <strain evidence="3">ATCC VR-367 / Miyayama</strain>
    </source>
</reference>
<evidence type="ECO:0000313" key="2">
    <source>
        <dbReference type="EMBL" id="ABD46223.1"/>
    </source>
</evidence>
<feature type="region of interest" description="Disordered" evidence="1">
    <location>
        <begin position="1"/>
        <end position="135"/>
    </location>
</feature>
<sequence length="135" mass="13958">MPHPRHLKPTTLKDFLPEGLTSSSNSDEESEKNQTSEPQGGQDQSNDMREGAAGGGSGGSNTAPAADTKGPLLYLQKVRSALRPTNPFGPFPQSKEPLSAACTNPSATAPGSKLSASDTEKHAADQDKNRGGGVT</sequence>
<dbReference type="OrthoDB" id="9865012at2"/>
<accession>Q2GDB2</accession>
<protein>
    <submittedName>
        <fullName evidence="2">Uncharacterized protein</fullName>
    </submittedName>
</protein>
<dbReference type="RefSeq" id="WP_011452040.1">
    <property type="nucleotide sequence ID" value="NC_007798.1"/>
</dbReference>
<proteinExistence type="predicted"/>
<keyword evidence="3" id="KW-1185">Reference proteome</keyword>
<gene>
    <name evidence="2" type="ordered locus">NSE_0656</name>
</gene>
<dbReference type="KEGG" id="nse:NSE_0656"/>
<dbReference type="HOGENOM" id="CLU_1883542_0_0_5"/>
<organism evidence="2 3">
    <name type="scientific">Ehrlichia sennetsu (strain ATCC VR-367 / Miyayama)</name>
    <name type="common">Neorickettsia sennetsu</name>
    <dbReference type="NCBI Taxonomy" id="222891"/>
    <lineage>
        <taxon>Bacteria</taxon>
        <taxon>Pseudomonadati</taxon>
        <taxon>Pseudomonadota</taxon>
        <taxon>Alphaproteobacteria</taxon>
        <taxon>Rickettsiales</taxon>
        <taxon>Anaplasmataceae</taxon>
        <taxon>Ehrlichia</taxon>
    </lineage>
</organism>
<feature type="compositionally biased region" description="Basic and acidic residues" evidence="1">
    <location>
        <begin position="118"/>
        <end position="135"/>
    </location>
</feature>
<evidence type="ECO:0000313" key="3">
    <source>
        <dbReference type="Proteomes" id="UP000001942"/>
    </source>
</evidence>
<dbReference type="AlphaFoldDB" id="Q2GDB2"/>
<dbReference type="EMBL" id="CP000237">
    <property type="protein sequence ID" value="ABD46223.1"/>
    <property type="molecule type" value="Genomic_DNA"/>
</dbReference>
<feature type="compositionally biased region" description="Polar residues" evidence="1">
    <location>
        <begin position="33"/>
        <end position="45"/>
    </location>
</feature>